<evidence type="ECO:0000313" key="1">
    <source>
        <dbReference type="EMBL" id="MCH89099.1"/>
    </source>
</evidence>
<sequence>QQIFAIDGLIDKLRNIHNFDRSMIRPLQP</sequence>
<dbReference type="EMBL" id="LXQA010015465">
    <property type="protein sequence ID" value="MCH89099.1"/>
    <property type="molecule type" value="Genomic_DNA"/>
</dbReference>
<proteinExistence type="predicted"/>
<dbReference type="AlphaFoldDB" id="A0A392MQ48"/>
<comment type="caution">
    <text evidence="1">The sequence shown here is derived from an EMBL/GenBank/DDBJ whole genome shotgun (WGS) entry which is preliminary data.</text>
</comment>
<gene>
    <name evidence="1" type="ORF">A2U01_0009992</name>
</gene>
<evidence type="ECO:0000313" key="2">
    <source>
        <dbReference type="Proteomes" id="UP000265520"/>
    </source>
</evidence>
<organism evidence="1 2">
    <name type="scientific">Trifolium medium</name>
    <dbReference type="NCBI Taxonomy" id="97028"/>
    <lineage>
        <taxon>Eukaryota</taxon>
        <taxon>Viridiplantae</taxon>
        <taxon>Streptophyta</taxon>
        <taxon>Embryophyta</taxon>
        <taxon>Tracheophyta</taxon>
        <taxon>Spermatophyta</taxon>
        <taxon>Magnoliopsida</taxon>
        <taxon>eudicotyledons</taxon>
        <taxon>Gunneridae</taxon>
        <taxon>Pentapetalae</taxon>
        <taxon>rosids</taxon>
        <taxon>fabids</taxon>
        <taxon>Fabales</taxon>
        <taxon>Fabaceae</taxon>
        <taxon>Papilionoideae</taxon>
        <taxon>50 kb inversion clade</taxon>
        <taxon>NPAAA clade</taxon>
        <taxon>Hologalegina</taxon>
        <taxon>IRL clade</taxon>
        <taxon>Trifolieae</taxon>
        <taxon>Trifolium</taxon>
    </lineage>
</organism>
<keyword evidence="2" id="KW-1185">Reference proteome</keyword>
<accession>A0A392MQ48</accession>
<feature type="non-terminal residue" evidence="1">
    <location>
        <position position="1"/>
    </location>
</feature>
<name>A0A392MQ48_9FABA</name>
<dbReference type="Proteomes" id="UP000265520">
    <property type="component" value="Unassembled WGS sequence"/>
</dbReference>
<reference evidence="1 2" key="1">
    <citation type="journal article" date="2018" name="Front. Plant Sci.">
        <title>Red Clover (Trifolium pratense) and Zigzag Clover (T. medium) - A Picture of Genomic Similarities and Differences.</title>
        <authorList>
            <person name="Dluhosova J."/>
            <person name="Istvanek J."/>
            <person name="Nedelnik J."/>
            <person name="Repkova J."/>
        </authorList>
    </citation>
    <scope>NUCLEOTIDE SEQUENCE [LARGE SCALE GENOMIC DNA]</scope>
    <source>
        <strain evidence="2">cv. 10/8</strain>
        <tissue evidence="1">Leaf</tissue>
    </source>
</reference>
<protein>
    <submittedName>
        <fullName evidence="1">Uncharacterized protein</fullName>
    </submittedName>
</protein>